<protein>
    <submittedName>
        <fullName evidence="5">Dolichol-phosphate mannosyltransferase</fullName>
    </submittedName>
</protein>
<dbReference type="InterPro" id="IPR039528">
    <property type="entry name" value="DPM1-like"/>
</dbReference>
<dbReference type="GO" id="GO:0016020">
    <property type="term" value="C:membrane"/>
    <property type="evidence" value="ECO:0007669"/>
    <property type="project" value="GOC"/>
</dbReference>
<evidence type="ECO:0000256" key="3">
    <source>
        <dbReference type="ARBA" id="ARBA00022679"/>
    </source>
</evidence>
<comment type="caution">
    <text evidence="5">The sequence shown here is derived from an EMBL/GenBank/DDBJ whole genome shotgun (WGS) entry which is preliminary data.</text>
</comment>
<keyword evidence="2 5" id="KW-0328">Glycosyltransferase</keyword>
<evidence type="ECO:0000259" key="4">
    <source>
        <dbReference type="Pfam" id="PF00535"/>
    </source>
</evidence>
<dbReference type="STRING" id="595434.RISK_006575"/>
<keyword evidence="6" id="KW-1185">Reference proteome</keyword>
<dbReference type="SUPFAM" id="SSF53448">
    <property type="entry name" value="Nucleotide-diphospho-sugar transferases"/>
    <property type="match status" value="1"/>
</dbReference>
<keyword evidence="3" id="KW-0808">Transferase</keyword>
<gene>
    <name evidence="5" type="ORF">RISK_006575</name>
</gene>
<dbReference type="InterPro" id="IPR029044">
    <property type="entry name" value="Nucleotide-diphossugar_trans"/>
</dbReference>
<dbReference type="FunFam" id="3.90.550.10:FF:000123">
    <property type="entry name" value="Cell wall biosynthesis glycosyltransferase"/>
    <property type="match status" value="1"/>
</dbReference>
<accession>A0A0J1E7I1</accession>
<dbReference type="Pfam" id="PF00535">
    <property type="entry name" value="Glycos_transf_2"/>
    <property type="match status" value="1"/>
</dbReference>
<dbReference type="EMBL" id="LECT01000054">
    <property type="protein sequence ID" value="KLU01419.1"/>
    <property type="molecule type" value="Genomic_DNA"/>
</dbReference>
<sequence>MRSLQTIPASFSAPSSQSASHLSLIDSMTDPTLGSESPLPAAVSASTAAPITNRFRPAKVIMALPAYNEEQSLPELLERIGEAFADSGLPYEVVIVDDGSKDDTAKIASQMSFQMPIHLVRHEVNQGLGVTIRDGLKEAVDRAGERDIIVTMDADNTHPPGLINRMVQSVHEGCDCVIASRFQNGSRVVGVPIERHFLSIGARVLFTVLFPTRGVRDYTSGYRAYRASALRDAFEYYGDDFVGETGFSCMADILLKLRKQGCVFGESPLRLRYDQKGGDSKMQVFKTIWLTLKMLGRHRVKGA</sequence>
<name>A0A0J1E7I1_RHOIS</name>
<evidence type="ECO:0000313" key="5">
    <source>
        <dbReference type="EMBL" id="KLU01419.1"/>
    </source>
</evidence>
<dbReference type="Gene3D" id="3.90.550.10">
    <property type="entry name" value="Spore Coat Polysaccharide Biosynthesis Protein SpsA, Chain A"/>
    <property type="match status" value="1"/>
</dbReference>
<dbReference type="GO" id="GO:0004582">
    <property type="term" value="F:dolichyl-phosphate beta-D-mannosyltransferase activity"/>
    <property type="evidence" value="ECO:0007669"/>
    <property type="project" value="InterPro"/>
</dbReference>
<comment type="similarity">
    <text evidence="1">Belongs to the glycosyltransferase 2 family.</text>
</comment>
<dbReference type="InterPro" id="IPR001173">
    <property type="entry name" value="Glyco_trans_2-like"/>
</dbReference>
<dbReference type="GO" id="GO:0009247">
    <property type="term" value="P:glycolipid biosynthetic process"/>
    <property type="evidence" value="ECO:0007669"/>
    <property type="project" value="TreeGrafter"/>
</dbReference>
<reference evidence="5" key="1">
    <citation type="submission" date="2015-05" db="EMBL/GenBank/DDBJ databases">
        <title>Permanent draft genome of Rhodopirellula islandicus K833.</title>
        <authorList>
            <person name="Kizina J."/>
            <person name="Richter M."/>
            <person name="Glockner F.O."/>
            <person name="Harder J."/>
        </authorList>
    </citation>
    <scope>NUCLEOTIDE SEQUENCE [LARGE SCALE GENOMIC DNA]</scope>
    <source>
        <strain evidence="5">K833</strain>
    </source>
</reference>
<dbReference type="PANTHER" id="PTHR43398:SF1">
    <property type="entry name" value="DOLICHOL-PHOSPHATE MANNOSYLTRANSFERASE SUBUNIT 1"/>
    <property type="match status" value="1"/>
</dbReference>
<dbReference type="AlphaFoldDB" id="A0A0J1E7I1"/>
<dbReference type="PATRIC" id="fig|595434.4.peg.6255"/>
<proteinExistence type="inferred from homology"/>
<dbReference type="PANTHER" id="PTHR43398">
    <property type="entry name" value="DOLICHOL-PHOSPHATE MANNOSYLTRANSFERASE SUBUNIT 1"/>
    <property type="match status" value="1"/>
</dbReference>
<evidence type="ECO:0000313" key="6">
    <source>
        <dbReference type="Proteomes" id="UP000036367"/>
    </source>
</evidence>
<feature type="domain" description="Glycosyltransferase 2-like" evidence="4">
    <location>
        <begin position="64"/>
        <end position="232"/>
    </location>
</feature>
<evidence type="ECO:0000256" key="1">
    <source>
        <dbReference type="ARBA" id="ARBA00006739"/>
    </source>
</evidence>
<dbReference type="Proteomes" id="UP000036367">
    <property type="component" value="Unassembled WGS sequence"/>
</dbReference>
<evidence type="ECO:0000256" key="2">
    <source>
        <dbReference type="ARBA" id="ARBA00022676"/>
    </source>
</evidence>
<organism evidence="5 6">
    <name type="scientific">Rhodopirellula islandica</name>
    <dbReference type="NCBI Taxonomy" id="595434"/>
    <lineage>
        <taxon>Bacteria</taxon>
        <taxon>Pseudomonadati</taxon>
        <taxon>Planctomycetota</taxon>
        <taxon>Planctomycetia</taxon>
        <taxon>Pirellulales</taxon>
        <taxon>Pirellulaceae</taxon>
        <taxon>Rhodopirellula</taxon>
    </lineage>
</organism>